<dbReference type="AlphaFoldDB" id="A0AAV4NBW0"/>
<reference evidence="1 2" key="1">
    <citation type="submission" date="2021-06" db="EMBL/GenBank/DDBJ databases">
        <title>Caerostris extrusa draft genome.</title>
        <authorList>
            <person name="Kono N."/>
            <person name="Arakawa K."/>
        </authorList>
    </citation>
    <scope>NUCLEOTIDE SEQUENCE [LARGE SCALE GENOMIC DNA]</scope>
</reference>
<name>A0AAV4NBW0_CAEEX</name>
<proteinExistence type="predicted"/>
<evidence type="ECO:0000313" key="2">
    <source>
        <dbReference type="Proteomes" id="UP001054945"/>
    </source>
</evidence>
<organism evidence="1 2">
    <name type="scientific">Caerostris extrusa</name>
    <name type="common">Bark spider</name>
    <name type="synonym">Caerostris bankana</name>
    <dbReference type="NCBI Taxonomy" id="172846"/>
    <lineage>
        <taxon>Eukaryota</taxon>
        <taxon>Metazoa</taxon>
        <taxon>Ecdysozoa</taxon>
        <taxon>Arthropoda</taxon>
        <taxon>Chelicerata</taxon>
        <taxon>Arachnida</taxon>
        <taxon>Araneae</taxon>
        <taxon>Araneomorphae</taxon>
        <taxon>Entelegynae</taxon>
        <taxon>Araneoidea</taxon>
        <taxon>Araneidae</taxon>
        <taxon>Caerostris</taxon>
    </lineage>
</organism>
<sequence>MFNHMPYSSPAASQHSNYFSNAPIPQPTVPRFPIKDMFQGAFSQYPSKPSFLNKIKPYLFGNTGPRSLPHDPYYPNIFSSSPIHSKWPYHNRPPALSFLSVSSNAPFSCHDETRKSPVLALCMLDS</sequence>
<dbReference type="Proteomes" id="UP001054945">
    <property type="component" value="Unassembled WGS sequence"/>
</dbReference>
<keyword evidence="2" id="KW-1185">Reference proteome</keyword>
<evidence type="ECO:0000313" key="1">
    <source>
        <dbReference type="EMBL" id="GIX81441.1"/>
    </source>
</evidence>
<dbReference type="EMBL" id="BPLR01020678">
    <property type="protein sequence ID" value="GIX81441.1"/>
    <property type="molecule type" value="Genomic_DNA"/>
</dbReference>
<gene>
    <name evidence="1" type="primary">AVEN_245944_1</name>
    <name evidence="1" type="ORF">CEXT_224041</name>
</gene>
<accession>A0AAV4NBW0</accession>
<protein>
    <submittedName>
        <fullName evidence="1">Uncharacterized protein</fullName>
    </submittedName>
</protein>
<comment type="caution">
    <text evidence="1">The sequence shown here is derived from an EMBL/GenBank/DDBJ whole genome shotgun (WGS) entry which is preliminary data.</text>
</comment>